<dbReference type="EMBL" id="GBRH01209445">
    <property type="protein sequence ID" value="JAD88450.1"/>
    <property type="molecule type" value="Transcribed_RNA"/>
</dbReference>
<reference evidence="1" key="1">
    <citation type="submission" date="2014-09" db="EMBL/GenBank/DDBJ databases">
        <authorList>
            <person name="Magalhaes I.L.F."/>
            <person name="Oliveira U."/>
            <person name="Santos F.R."/>
            <person name="Vidigal T.H.D.A."/>
            <person name="Brescovit A.D."/>
            <person name="Santos A.J."/>
        </authorList>
    </citation>
    <scope>NUCLEOTIDE SEQUENCE</scope>
    <source>
        <tissue evidence="1">Shoot tissue taken approximately 20 cm above the soil surface</tissue>
    </source>
</reference>
<sequence length="81" mass="9285">MQYTWFRSQDTEKLNSTEHFTGHMPRSKELQSVAAMPLLNNSNTISSALYTVFKFSLNHDCVPRLLKNQALPPPFQLEASE</sequence>
<evidence type="ECO:0000313" key="1">
    <source>
        <dbReference type="EMBL" id="JAD88450.1"/>
    </source>
</evidence>
<protein>
    <submittedName>
        <fullName evidence="1">Uncharacterized protein</fullName>
    </submittedName>
</protein>
<reference evidence="1" key="2">
    <citation type="journal article" date="2015" name="Data Brief">
        <title>Shoot transcriptome of the giant reed, Arundo donax.</title>
        <authorList>
            <person name="Barrero R.A."/>
            <person name="Guerrero F.D."/>
            <person name="Moolhuijzen P."/>
            <person name="Goolsby J.A."/>
            <person name="Tidwell J."/>
            <person name="Bellgard S.E."/>
            <person name="Bellgard M.I."/>
        </authorList>
    </citation>
    <scope>NUCLEOTIDE SEQUENCE</scope>
    <source>
        <tissue evidence="1">Shoot tissue taken approximately 20 cm above the soil surface</tissue>
    </source>
</reference>
<accession>A0A0A9DS05</accession>
<name>A0A0A9DS05_ARUDO</name>
<proteinExistence type="predicted"/>
<dbReference type="AlphaFoldDB" id="A0A0A9DS05"/>
<organism evidence="1">
    <name type="scientific">Arundo donax</name>
    <name type="common">Giant reed</name>
    <name type="synonym">Donax arundinaceus</name>
    <dbReference type="NCBI Taxonomy" id="35708"/>
    <lineage>
        <taxon>Eukaryota</taxon>
        <taxon>Viridiplantae</taxon>
        <taxon>Streptophyta</taxon>
        <taxon>Embryophyta</taxon>
        <taxon>Tracheophyta</taxon>
        <taxon>Spermatophyta</taxon>
        <taxon>Magnoliopsida</taxon>
        <taxon>Liliopsida</taxon>
        <taxon>Poales</taxon>
        <taxon>Poaceae</taxon>
        <taxon>PACMAD clade</taxon>
        <taxon>Arundinoideae</taxon>
        <taxon>Arundineae</taxon>
        <taxon>Arundo</taxon>
    </lineage>
</organism>